<evidence type="ECO:0000256" key="1">
    <source>
        <dbReference type="ARBA" id="ARBA00023125"/>
    </source>
</evidence>
<name>A0A4P7CP41_9BURK</name>
<dbReference type="Gene3D" id="1.10.260.40">
    <property type="entry name" value="lambda repressor-like DNA-binding domains"/>
    <property type="match status" value="2"/>
</dbReference>
<dbReference type="GO" id="GO:0005829">
    <property type="term" value="C:cytosol"/>
    <property type="evidence" value="ECO:0007669"/>
    <property type="project" value="TreeGrafter"/>
</dbReference>
<dbReference type="PANTHER" id="PTHR46797">
    <property type="entry name" value="HTH-TYPE TRANSCRIPTIONAL REGULATOR"/>
    <property type="match status" value="1"/>
</dbReference>
<evidence type="ECO:0000313" key="3">
    <source>
        <dbReference type="EMBL" id="QBQ95921.1"/>
    </source>
</evidence>
<dbReference type="Proteomes" id="UP000295727">
    <property type="component" value="Chromosome 1"/>
</dbReference>
<feature type="domain" description="HTH cro/C1-type" evidence="2">
    <location>
        <begin position="123"/>
        <end position="152"/>
    </location>
</feature>
<dbReference type="OrthoDB" id="9090421at2"/>
<dbReference type="SMART" id="SM00530">
    <property type="entry name" value="HTH_XRE"/>
    <property type="match status" value="2"/>
</dbReference>
<gene>
    <name evidence="3" type="ORF">E1956_01145</name>
</gene>
<reference evidence="3 4" key="1">
    <citation type="submission" date="2019-03" db="EMBL/GenBank/DDBJ databases">
        <title>Paraburkholderia sp. 7MH5, isolated from subtropical forest soil.</title>
        <authorList>
            <person name="Gao Z.-H."/>
            <person name="Qiu L.-H."/>
        </authorList>
    </citation>
    <scope>NUCLEOTIDE SEQUENCE [LARGE SCALE GENOMIC DNA]</scope>
    <source>
        <strain evidence="3 4">7MH5</strain>
    </source>
</reference>
<dbReference type="AlphaFoldDB" id="A0A4P7CP41"/>
<dbReference type="GO" id="GO:0003677">
    <property type="term" value="F:DNA binding"/>
    <property type="evidence" value="ECO:0007669"/>
    <property type="project" value="UniProtKB-KW"/>
</dbReference>
<organism evidence="3 4">
    <name type="scientific">Paraburkholderia pallida</name>
    <dbReference type="NCBI Taxonomy" id="2547399"/>
    <lineage>
        <taxon>Bacteria</taxon>
        <taxon>Pseudomonadati</taxon>
        <taxon>Pseudomonadota</taxon>
        <taxon>Betaproteobacteria</taxon>
        <taxon>Burkholderiales</taxon>
        <taxon>Burkholderiaceae</taxon>
        <taxon>Paraburkholderia</taxon>
    </lineage>
</organism>
<dbReference type="PROSITE" id="PS50943">
    <property type="entry name" value="HTH_CROC1"/>
    <property type="match status" value="2"/>
</dbReference>
<sequence>MTGGRVWIPRADAPQIAQRLRERRRASGLTQAELAALADLAHSTFVHWEKGRLPDTLATAAVNALEAALRVPPGWLLSHEAQPLPDPAALMDDAGACTQAGPGGLPERIPAACCEAVGPPAARLRAELGLSVAEVARACGVSRPTLLQWERGAFPKALTGQQLRAWARALRLAPGQLLALPASHPRVHDGSAT</sequence>
<dbReference type="InterPro" id="IPR001387">
    <property type="entry name" value="Cro/C1-type_HTH"/>
</dbReference>
<dbReference type="KEGG" id="ppai:E1956_01145"/>
<dbReference type="InterPro" id="IPR050807">
    <property type="entry name" value="TransReg_Diox_bact_type"/>
</dbReference>
<feature type="domain" description="HTH cro/C1-type" evidence="2">
    <location>
        <begin position="20"/>
        <end position="76"/>
    </location>
</feature>
<evidence type="ECO:0000313" key="4">
    <source>
        <dbReference type="Proteomes" id="UP000295727"/>
    </source>
</evidence>
<dbReference type="EMBL" id="CP038148">
    <property type="protein sequence ID" value="QBQ95921.1"/>
    <property type="molecule type" value="Genomic_DNA"/>
</dbReference>
<keyword evidence="1" id="KW-0238">DNA-binding</keyword>
<dbReference type="CDD" id="cd00093">
    <property type="entry name" value="HTH_XRE"/>
    <property type="match status" value="2"/>
</dbReference>
<accession>A0A4P7CP41</accession>
<dbReference type="RefSeq" id="WP_134746691.1">
    <property type="nucleotide sequence ID" value="NZ_CP038148.1"/>
</dbReference>
<proteinExistence type="predicted"/>
<evidence type="ECO:0000259" key="2">
    <source>
        <dbReference type="PROSITE" id="PS50943"/>
    </source>
</evidence>
<dbReference type="GO" id="GO:0003700">
    <property type="term" value="F:DNA-binding transcription factor activity"/>
    <property type="evidence" value="ECO:0007669"/>
    <property type="project" value="TreeGrafter"/>
</dbReference>
<dbReference type="PANTHER" id="PTHR46797:SF1">
    <property type="entry name" value="METHYLPHOSPHONATE SYNTHASE"/>
    <property type="match status" value="1"/>
</dbReference>
<dbReference type="SUPFAM" id="SSF47413">
    <property type="entry name" value="lambda repressor-like DNA-binding domains"/>
    <property type="match status" value="2"/>
</dbReference>
<keyword evidence="4" id="KW-1185">Reference proteome</keyword>
<protein>
    <submittedName>
        <fullName evidence="3">Helix-turn-helix domain-containing protein</fullName>
    </submittedName>
</protein>
<dbReference type="InterPro" id="IPR010982">
    <property type="entry name" value="Lambda_DNA-bd_dom_sf"/>
</dbReference>
<dbReference type="Pfam" id="PF01381">
    <property type="entry name" value="HTH_3"/>
    <property type="match status" value="1"/>
</dbReference>
<dbReference type="Pfam" id="PF13560">
    <property type="entry name" value="HTH_31"/>
    <property type="match status" value="1"/>
</dbReference>